<evidence type="ECO:0000256" key="1">
    <source>
        <dbReference type="ARBA" id="ARBA00004067"/>
    </source>
</evidence>
<dbReference type="InterPro" id="IPR013840">
    <property type="entry name" value="DNAligase_N"/>
</dbReference>
<dbReference type="GO" id="GO:0003911">
    <property type="term" value="F:DNA ligase (NAD+) activity"/>
    <property type="evidence" value="ECO:0007669"/>
    <property type="project" value="UniProtKB-UniRule"/>
</dbReference>
<dbReference type="InterPro" id="IPR018239">
    <property type="entry name" value="DNA_ligase_AS"/>
</dbReference>
<comment type="function">
    <text evidence="1 11">DNA ligase that catalyzes the formation of phosphodiester linkages between 5'-phosphoryl and 3'-hydroxyl groups in double-stranded DNA using NAD as a coenzyme and as the energy source for the reaction. It is essential for DNA replication and repair of damaged DNA.</text>
</comment>
<organism evidence="14 15">
    <name type="scientific">Pontibacter lucknowensis</name>
    <dbReference type="NCBI Taxonomy" id="1077936"/>
    <lineage>
        <taxon>Bacteria</taxon>
        <taxon>Pseudomonadati</taxon>
        <taxon>Bacteroidota</taxon>
        <taxon>Cytophagia</taxon>
        <taxon>Cytophagales</taxon>
        <taxon>Hymenobacteraceae</taxon>
        <taxon>Pontibacter</taxon>
    </lineage>
</organism>
<keyword evidence="11" id="KW-0464">Manganese</keyword>
<dbReference type="InterPro" id="IPR001679">
    <property type="entry name" value="DNA_ligase"/>
</dbReference>
<dbReference type="InterPro" id="IPR013839">
    <property type="entry name" value="DNAligase_adenylation"/>
</dbReference>
<dbReference type="EMBL" id="FTNM01000002">
    <property type="protein sequence ID" value="SIQ89227.1"/>
    <property type="molecule type" value="Genomic_DNA"/>
</dbReference>
<dbReference type="PIRSF" id="PIRSF001604">
    <property type="entry name" value="LigA"/>
    <property type="match status" value="1"/>
</dbReference>
<dbReference type="SMART" id="SM00292">
    <property type="entry name" value="BRCT"/>
    <property type="match status" value="1"/>
</dbReference>
<dbReference type="InterPro" id="IPR001357">
    <property type="entry name" value="BRCT_dom"/>
</dbReference>
<evidence type="ECO:0000256" key="6">
    <source>
        <dbReference type="ARBA" id="ARBA00022833"/>
    </source>
</evidence>
<dbReference type="InterPro" id="IPR010994">
    <property type="entry name" value="RuvA_2-like"/>
</dbReference>
<evidence type="ECO:0000256" key="7">
    <source>
        <dbReference type="ARBA" id="ARBA00022842"/>
    </source>
</evidence>
<keyword evidence="5 11" id="KW-0227">DNA damage</keyword>
<dbReference type="PANTHER" id="PTHR23389:SF9">
    <property type="entry name" value="DNA LIGASE"/>
    <property type="match status" value="1"/>
</dbReference>
<feature type="binding site" evidence="11">
    <location>
        <position position="410"/>
    </location>
    <ligand>
        <name>Zn(2+)</name>
        <dbReference type="ChEBI" id="CHEBI:29105"/>
    </ligand>
</feature>
<dbReference type="FunFam" id="3.30.470.30:FF:000001">
    <property type="entry name" value="DNA ligase"/>
    <property type="match status" value="1"/>
</dbReference>
<comment type="catalytic activity">
    <reaction evidence="10 11 12">
        <text>NAD(+) + (deoxyribonucleotide)n-3'-hydroxyl + 5'-phospho-(deoxyribonucleotide)m = (deoxyribonucleotide)n+m + AMP + beta-nicotinamide D-nucleotide.</text>
        <dbReference type="EC" id="6.5.1.2"/>
    </reaction>
</comment>
<keyword evidence="4 11" id="KW-0479">Metal-binding</keyword>
<dbReference type="SMART" id="SM00532">
    <property type="entry name" value="LIGANc"/>
    <property type="match status" value="1"/>
</dbReference>
<dbReference type="STRING" id="1077936.SAMN05421545_1528"/>
<protein>
    <recommendedName>
        <fullName evidence="11 12">DNA ligase</fullName>
        <ecNumber evidence="11 12">6.5.1.2</ecNumber>
    </recommendedName>
    <alternativeName>
        <fullName evidence="11">Polydeoxyribonucleotide synthase [NAD(+)]</fullName>
    </alternativeName>
</protein>
<feature type="binding site" evidence="11">
    <location>
        <position position="289"/>
    </location>
    <ligand>
        <name>NAD(+)</name>
        <dbReference type="ChEBI" id="CHEBI:57540"/>
    </ligand>
</feature>
<dbReference type="FunFam" id="1.10.150.20:FF:000006">
    <property type="entry name" value="DNA ligase"/>
    <property type="match status" value="1"/>
</dbReference>
<keyword evidence="9 11" id="KW-0234">DNA repair</keyword>
<sequence length="670" mass="75156">MALANDPATEIQELTQRINYLNYQYYQNSISEVSDYEFDMMLERLQQLEQQHPELRQPNSPTQRVGGTITKSFKTVYHKYPMLSLSNTYSEEDLREFDKRVRKIVGDEVEYVCEQKFDGVAISLTYENGEFVQGATRGDGTRGDDITANVRTIRDIPLQVHGKDYPESFEVRGEVFLPLQVFEQLNAEREEAGEQLLANPRNAASGTLKQQDSAIVASRKLGCFSYGFMSSPSPFDTHSESLQAIQKWGFKVSDTWRKCSSIDTVLDYINEWEQKRHELPIATDGVVVKVNSYALQEELGYTAKSPRWAIAYKYPAMSAVSRLLDIQYQIGRTGAVTPVAIMEPVLLAGTVVKRASVHNANEIQRLDLRLGDIVHVEKGGEIIPKITGVDFSKRPADSQPIIYPTHCPACGTELVRAEGEANFYCPNEEGCAPQIQAKLEHFISRKAMNIDELGPKTIEQLYNAGFVHNVADLYDITFEQLVNLERMGEKSANNILNSLEKSKQTPYDRVLFALGIRYVGSTVAKKLAEQFPDIESLRGALYEELIAVNEIGDRIAQSLLQYFSRPEHQELIERLKASGLQFKGENTAPEMESDKLDGKTFVISGVFESVSREELQRIIVSHGGKVVSSISAKLSYLVAGDKMGPSKLEKANKLGITILSEDEFLGMVSH</sequence>
<evidence type="ECO:0000256" key="11">
    <source>
        <dbReference type="HAMAP-Rule" id="MF_01588"/>
    </source>
</evidence>
<keyword evidence="2 11" id="KW-0436">Ligase</keyword>
<feature type="binding site" evidence="11">
    <location>
        <position position="425"/>
    </location>
    <ligand>
        <name>Zn(2+)</name>
        <dbReference type="ChEBI" id="CHEBI:29105"/>
    </ligand>
</feature>
<name>A0A1N6WGC8_9BACT</name>
<keyword evidence="8 11" id="KW-0520">NAD</keyword>
<dbReference type="InterPro" id="IPR012340">
    <property type="entry name" value="NA-bd_OB-fold"/>
</dbReference>
<feature type="binding site" evidence="11">
    <location>
        <position position="431"/>
    </location>
    <ligand>
        <name>Zn(2+)</name>
        <dbReference type="ChEBI" id="CHEBI:29105"/>
    </ligand>
</feature>
<dbReference type="AlphaFoldDB" id="A0A1N6WGC8"/>
<feature type="binding site" evidence="11">
    <location>
        <position position="174"/>
    </location>
    <ligand>
        <name>NAD(+)</name>
        <dbReference type="ChEBI" id="CHEBI:57540"/>
    </ligand>
</feature>
<evidence type="ECO:0000313" key="14">
    <source>
        <dbReference type="EMBL" id="SIQ89227.1"/>
    </source>
</evidence>
<feature type="binding site" evidence="11">
    <location>
        <position position="114"/>
    </location>
    <ligand>
        <name>NAD(+)</name>
        <dbReference type="ChEBI" id="CHEBI:57540"/>
    </ligand>
</feature>
<dbReference type="SUPFAM" id="SSF52113">
    <property type="entry name" value="BRCT domain"/>
    <property type="match status" value="1"/>
</dbReference>
<dbReference type="PROSITE" id="PS50172">
    <property type="entry name" value="BRCT"/>
    <property type="match status" value="1"/>
</dbReference>
<dbReference type="CDD" id="cd00114">
    <property type="entry name" value="LIGANc"/>
    <property type="match status" value="1"/>
</dbReference>
<dbReference type="PANTHER" id="PTHR23389">
    <property type="entry name" value="CHROMOSOME TRANSMISSION FIDELITY FACTOR 18"/>
    <property type="match status" value="1"/>
</dbReference>
<keyword evidence="7 11" id="KW-0460">Magnesium</keyword>
<evidence type="ECO:0000256" key="10">
    <source>
        <dbReference type="ARBA" id="ARBA00034005"/>
    </source>
</evidence>
<dbReference type="SUPFAM" id="SSF47781">
    <property type="entry name" value="RuvA domain 2-like"/>
    <property type="match status" value="1"/>
</dbReference>
<keyword evidence="6 11" id="KW-0862">Zinc</keyword>
<dbReference type="Proteomes" id="UP000185924">
    <property type="component" value="Unassembled WGS sequence"/>
</dbReference>
<dbReference type="Gene3D" id="3.40.50.10190">
    <property type="entry name" value="BRCT domain"/>
    <property type="match status" value="1"/>
</dbReference>
<feature type="binding site" evidence="11">
    <location>
        <position position="137"/>
    </location>
    <ligand>
        <name>NAD(+)</name>
        <dbReference type="ChEBI" id="CHEBI:57540"/>
    </ligand>
</feature>
<proteinExistence type="inferred from homology"/>
<dbReference type="HAMAP" id="MF_01588">
    <property type="entry name" value="DNA_ligase_A"/>
    <property type="match status" value="1"/>
</dbReference>
<keyword evidence="3 11" id="KW-0235">DNA replication</keyword>
<dbReference type="Pfam" id="PF03119">
    <property type="entry name" value="DNA_ligase_ZBD"/>
    <property type="match status" value="1"/>
</dbReference>
<dbReference type="InterPro" id="IPR036420">
    <property type="entry name" value="BRCT_dom_sf"/>
</dbReference>
<comment type="cofactor">
    <cofactor evidence="11">
        <name>Mg(2+)</name>
        <dbReference type="ChEBI" id="CHEBI:18420"/>
    </cofactor>
    <cofactor evidence="11">
        <name>Mn(2+)</name>
        <dbReference type="ChEBI" id="CHEBI:29035"/>
    </cofactor>
</comment>
<feature type="domain" description="BRCT" evidence="13">
    <location>
        <begin position="591"/>
        <end position="670"/>
    </location>
</feature>
<dbReference type="InterPro" id="IPR041663">
    <property type="entry name" value="DisA/LigA_HHH"/>
</dbReference>
<dbReference type="Gene3D" id="1.10.150.20">
    <property type="entry name" value="5' to 3' exonuclease, C-terminal subdomain"/>
    <property type="match status" value="2"/>
</dbReference>
<dbReference type="InterPro" id="IPR003583">
    <property type="entry name" value="Hlx-hairpin-Hlx_DNA-bd_motif"/>
</dbReference>
<feature type="binding site" evidence="11">
    <location>
        <position position="313"/>
    </location>
    <ligand>
        <name>NAD(+)</name>
        <dbReference type="ChEBI" id="CHEBI:57540"/>
    </ligand>
</feature>
<evidence type="ECO:0000259" key="13">
    <source>
        <dbReference type="PROSITE" id="PS50172"/>
    </source>
</evidence>
<dbReference type="Pfam" id="PF03120">
    <property type="entry name" value="OB_DNA_ligase"/>
    <property type="match status" value="1"/>
</dbReference>
<evidence type="ECO:0000256" key="3">
    <source>
        <dbReference type="ARBA" id="ARBA00022705"/>
    </source>
</evidence>
<gene>
    <name evidence="11" type="primary">ligA</name>
    <name evidence="14" type="ORF">SAMN05421545_1528</name>
</gene>
<feature type="binding site" evidence="11">
    <location>
        <begin position="84"/>
        <end position="85"/>
    </location>
    <ligand>
        <name>NAD(+)</name>
        <dbReference type="ChEBI" id="CHEBI:57540"/>
    </ligand>
</feature>
<feature type="binding site" evidence="11">
    <location>
        <position position="407"/>
    </location>
    <ligand>
        <name>Zn(2+)</name>
        <dbReference type="ChEBI" id="CHEBI:29105"/>
    </ligand>
</feature>
<dbReference type="Gene3D" id="2.40.50.140">
    <property type="entry name" value="Nucleic acid-binding proteins"/>
    <property type="match status" value="1"/>
</dbReference>
<dbReference type="InterPro" id="IPR004150">
    <property type="entry name" value="NAD_DNA_ligase_OB"/>
</dbReference>
<dbReference type="InterPro" id="IPR004149">
    <property type="entry name" value="Znf_DNAligase_C4"/>
</dbReference>
<dbReference type="Gene3D" id="6.20.10.30">
    <property type="match status" value="1"/>
</dbReference>
<evidence type="ECO:0000256" key="12">
    <source>
        <dbReference type="RuleBase" id="RU000618"/>
    </source>
</evidence>
<dbReference type="GO" id="GO:0046872">
    <property type="term" value="F:metal ion binding"/>
    <property type="evidence" value="ECO:0007669"/>
    <property type="project" value="UniProtKB-KW"/>
</dbReference>
<comment type="similarity">
    <text evidence="11">Belongs to the NAD-dependent DNA ligase family. LigA subfamily.</text>
</comment>
<keyword evidence="15" id="KW-1185">Reference proteome</keyword>
<dbReference type="FunFam" id="1.10.150.20:FF:000007">
    <property type="entry name" value="DNA ligase"/>
    <property type="match status" value="1"/>
</dbReference>
<dbReference type="InterPro" id="IPR033136">
    <property type="entry name" value="DNA_ligase_CS"/>
</dbReference>
<dbReference type="Pfam" id="PF14520">
    <property type="entry name" value="HHH_5"/>
    <property type="match status" value="1"/>
</dbReference>
<accession>A0A1N6WGC8</accession>
<dbReference type="Pfam" id="PF00533">
    <property type="entry name" value="BRCT"/>
    <property type="match status" value="1"/>
</dbReference>
<evidence type="ECO:0000256" key="8">
    <source>
        <dbReference type="ARBA" id="ARBA00023027"/>
    </source>
</evidence>
<dbReference type="GO" id="GO:0006281">
    <property type="term" value="P:DNA repair"/>
    <property type="evidence" value="ECO:0007669"/>
    <property type="project" value="UniProtKB-KW"/>
</dbReference>
<evidence type="ECO:0000256" key="9">
    <source>
        <dbReference type="ARBA" id="ARBA00023204"/>
    </source>
</evidence>
<dbReference type="GO" id="GO:0006260">
    <property type="term" value="P:DNA replication"/>
    <property type="evidence" value="ECO:0007669"/>
    <property type="project" value="UniProtKB-KW"/>
</dbReference>
<dbReference type="GO" id="GO:0005829">
    <property type="term" value="C:cytosol"/>
    <property type="evidence" value="ECO:0007669"/>
    <property type="project" value="TreeGrafter"/>
</dbReference>
<dbReference type="PROSITE" id="PS01055">
    <property type="entry name" value="DNA_LIGASE_N1"/>
    <property type="match status" value="1"/>
</dbReference>
<dbReference type="SMART" id="SM00278">
    <property type="entry name" value="HhH1"/>
    <property type="match status" value="3"/>
</dbReference>
<dbReference type="RefSeq" id="WP_076422107.1">
    <property type="nucleotide sequence ID" value="NZ_FTNM01000002.1"/>
</dbReference>
<dbReference type="Pfam" id="PF12826">
    <property type="entry name" value="HHH_2"/>
    <property type="match status" value="1"/>
</dbReference>
<evidence type="ECO:0000256" key="2">
    <source>
        <dbReference type="ARBA" id="ARBA00022598"/>
    </source>
</evidence>
<dbReference type="EC" id="6.5.1.2" evidence="11 12"/>
<dbReference type="NCBIfam" id="TIGR00575">
    <property type="entry name" value="dnlj"/>
    <property type="match status" value="1"/>
</dbReference>
<dbReference type="NCBIfam" id="NF005932">
    <property type="entry name" value="PRK07956.1"/>
    <property type="match status" value="1"/>
</dbReference>
<dbReference type="Pfam" id="PF01653">
    <property type="entry name" value="DNA_ligase_aden"/>
    <property type="match status" value="1"/>
</dbReference>
<dbReference type="SUPFAM" id="SSF56091">
    <property type="entry name" value="DNA ligase/mRNA capping enzyme, catalytic domain"/>
    <property type="match status" value="1"/>
</dbReference>
<feature type="binding site" evidence="11">
    <location>
        <begin position="35"/>
        <end position="39"/>
    </location>
    <ligand>
        <name>NAD(+)</name>
        <dbReference type="ChEBI" id="CHEBI:57540"/>
    </ligand>
</feature>
<evidence type="ECO:0000256" key="5">
    <source>
        <dbReference type="ARBA" id="ARBA00022763"/>
    </source>
</evidence>
<dbReference type="SUPFAM" id="SSF50249">
    <property type="entry name" value="Nucleic acid-binding proteins"/>
    <property type="match status" value="1"/>
</dbReference>
<dbReference type="GO" id="GO:0003677">
    <property type="term" value="F:DNA binding"/>
    <property type="evidence" value="ECO:0007669"/>
    <property type="project" value="InterPro"/>
</dbReference>
<feature type="active site" description="N6-AMP-lysine intermediate" evidence="11">
    <location>
        <position position="116"/>
    </location>
</feature>
<dbReference type="Gene3D" id="1.10.287.610">
    <property type="entry name" value="Helix hairpin bin"/>
    <property type="match status" value="1"/>
</dbReference>
<reference evidence="15" key="1">
    <citation type="submission" date="2017-01" db="EMBL/GenBank/DDBJ databases">
        <authorList>
            <person name="Varghese N."/>
            <person name="Submissions S."/>
        </authorList>
    </citation>
    <scope>NUCLEOTIDE SEQUENCE [LARGE SCALE GENOMIC DNA]</scope>
    <source>
        <strain evidence="15">DM9</strain>
    </source>
</reference>
<evidence type="ECO:0000256" key="4">
    <source>
        <dbReference type="ARBA" id="ARBA00022723"/>
    </source>
</evidence>
<dbReference type="Gene3D" id="3.30.470.30">
    <property type="entry name" value="DNA ligase/mRNA capping enzyme"/>
    <property type="match status" value="1"/>
</dbReference>
<dbReference type="PROSITE" id="PS01056">
    <property type="entry name" value="DNA_LIGASE_N2"/>
    <property type="match status" value="1"/>
</dbReference>
<evidence type="ECO:0000313" key="15">
    <source>
        <dbReference type="Proteomes" id="UP000185924"/>
    </source>
</evidence>